<accession>A0AAN5DD87</accession>
<gene>
    <name evidence="1" type="ORF">PMAYCL1PPCAC_31076</name>
</gene>
<dbReference type="EMBL" id="BTRK01000006">
    <property type="protein sequence ID" value="GMR60881.1"/>
    <property type="molecule type" value="Genomic_DNA"/>
</dbReference>
<dbReference type="AlphaFoldDB" id="A0AAN5DD87"/>
<organism evidence="1 2">
    <name type="scientific">Pristionchus mayeri</name>
    <dbReference type="NCBI Taxonomy" id="1317129"/>
    <lineage>
        <taxon>Eukaryota</taxon>
        <taxon>Metazoa</taxon>
        <taxon>Ecdysozoa</taxon>
        <taxon>Nematoda</taxon>
        <taxon>Chromadorea</taxon>
        <taxon>Rhabditida</taxon>
        <taxon>Rhabditina</taxon>
        <taxon>Diplogasteromorpha</taxon>
        <taxon>Diplogasteroidea</taxon>
        <taxon>Neodiplogasteridae</taxon>
        <taxon>Pristionchus</taxon>
    </lineage>
</organism>
<comment type="caution">
    <text evidence="1">The sequence shown here is derived from an EMBL/GenBank/DDBJ whole genome shotgun (WGS) entry which is preliminary data.</text>
</comment>
<keyword evidence="2" id="KW-1185">Reference proteome</keyword>
<sequence length="120" mass="13883">MLVPPYIFPPFRSFSHGVTMLALTASATLFFFIFVSFSHATIDWESSLVFCGKRAMDVSKHEKCKWMRKECYKNNEKYAAKISAFMCTTTFSMRKLSEFCCNESLEELREIVKDITGCSR</sequence>
<reference evidence="2" key="1">
    <citation type="submission" date="2022-10" db="EMBL/GenBank/DDBJ databases">
        <title>Genome assembly of Pristionchus species.</title>
        <authorList>
            <person name="Yoshida K."/>
            <person name="Sommer R.J."/>
        </authorList>
    </citation>
    <scope>NUCLEOTIDE SEQUENCE [LARGE SCALE GENOMIC DNA]</scope>
    <source>
        <strain evidence="2">RS5460</strain>
    </source>
</reference>
<evidence type="ECO:0000313" key="1">
    <source>
        <dbReference type="EMBL" id="GMR60881.1"/>
    </source>
</evidence>
<protein>
    <submittedName>
        <fullName evidence="1">Uncharacterized protein</fullName>
    </submittedName>
</protein>
<feature type="non-terminal residue" evidence="1">
    <location>
        <position position="120"/>
    </location>
</feature>
<evidence type="ECO:0000313" key="2">
    <source>
        <dbReference type="Proteomes" id="UP001328107"/>
    </source>
</evidence>
<name>A0AAN5DD87_9BILA</name>
<proteinExistence type="predicted"/>
<dbReference type="Proteomes" id="UP001328107">
    <property type="component" value="Unassembled WGS sequence"/>
</dbReference>